<dbReference type="Pfam" id="PF13407">
    <property type="entry name" value="Peripla_BP_4"/>
    <property type="match status" value="1"/>
</dbReference>
<gene>
    <name evidence="6" type="ORF">DI392_10015</name>
</gene>
<evidence type="ECO:0000313" key="6">
    <source>
        <dbReference type="EMBL" id="PWI33192.1"/>
    </source>
</evidence>
<keyword evidence="7" id="KW-1185">Reference proteome</keyword>
<evidence type="ECO:0000259" key="5">
    <source>
        <dbReference type="Pfam" id="PF13407"/>
    </source>
</evidence>
<dbReference type="SUPFAM" id="SSF53822">
    <property type="entry name" value="Periplasmic binding protein-like I"/>
    <property type="match status" value="1"/>
</dbReference>
<evidence type="ECO:0000256" key="3">
    <source>
        <dbReference type="ARBA" id="ARBA00022181"/>
    </source>
</evidence>
<dbReference type="Gene3D" id="3.40.50.2300">
    <property type="match status" value="2"/>
</dbReference>
<evidence type="ECO:0000313" key="7">
    <source>
        <dbReference type="Proteomes" id="UP000245362"/>
    </source>
</evidence>
<reference evidence="6 7" key="1">
    <citation type="submission" date="2018-05" db="EMBL/GenBank/DDBJ databases">
        <title>Vibrio limimaris sp. nov., isolated from marine sediment.</title>
        <authorList>
            <person name="Li C.-M."/>
        </authorList>
    </citation>
    <scope>NUCLEOTIDE SEQUENCE [LARGE SCALE GENOMIC DNA]</scope>
    <source>
        <strain evidence="6 7">E4404</strain>
    </source>
</reference>
<dbReference type="EMBL" id="QFWT01000005">
    <property type="protein sequence ID" value="PWI33192.1"/>
    <property type="molecule type" value="Genomic_DNA"/>
</dbReference>
<comment type="similarity">
    <text evidence="2">Belongs to the bacterial solute-binding protein 2 family.</text>
</comment>
<evidence type="ECO:0000256" key="2">
    <source>
        <dbReference type="ARBA" id="ARBA00007639"/>
    </source>
</evidence>
<dbReference type="AlphaFoldDB" id="A0A2U3B8T1"/>
<dbReference type="PANTHER" id="PTHR46847">
    <property type="entry name" value="D-ALLOSE-BINDING PERIPLASMIC PROTEIN-RELATED"/>
    <property type="match status" value="1"/>
</dbReference>
<proteinExistence type="inferred from homology"/>
<feature type="domain" description="Periplasmic binding protein" evidence="5">
    <location>
        <begin position="41"/>
        <end position="293"/>
    </location>
</feature>
<organism evidence="6 7">
    <name type="scientific">Vibrio albus</name>
    <dbReference type="NCBI Taxonomy" id="2200953"/>
    <lineage>
        <taxon>Bacteria</taxon>
        <taxon>Pseudomonadati</taxon>
        <taxon>Pseudomonadota</taxon>
        <taxon>Gammaproteobacteria</taxon>
        <taxon>Vibrionales</taxon>
        <taxon>Vibrionaceae</taxon>
        <taxon>Vibrio</taxon>
    </lineage>
</organism>
<dbReference type="PANTHER" id="PTHR46847:SF1">
    <property type="entry name" value="D-ALLOSE-BINDING PERIPLASMIC PROTEIN-RELATED"/>
    <property type="match status" value="1"/>
</dbReference>
<evidence type="ECO:0000256" key="4">
    <source>
        <dbReference type="ARBA" id="ARBA00022729"/>
    </source>
</evidence>
<protein>
    <recommendedName>
        <fullName evidence="3">Autoinducer 2-binding periplasmic protein LuxP</fullName>
    </recommendedName>
</protein>
<dbReference type="Proteomes" id="UP000245362">
    <property type="component" value="Unassembled WGS sequence"/>
</dbReference>
<comment type="subcellular location">
    <subcellularLocation>
        <location evidence="1">Cell envelope</location>
    </subcellularLocation>
</comment>
<dbReference type="GO" id="GO:0055085">
    <property type="term" value="P:transmembrane transport"/>
    <property type="evidence" value="ECO:0007669"/>
    <property type="project" value="UniProtKB-ARBA"/>
</dbReference>
<dbReference type="InterPro" id="IPR028082">
    <property type="entry name" value="Peripla_BP_I"/>
</dbReference>
<evidence type="ECO:0000256" key="1">
    <source>
        <dbReference type="ARBA" id="ARBA00004196"/>
    </source>
</evidence>
<comment type="caution">
    <text evidence="6">The sequence shown here is derived from an EMBL/GenBank/DDBJ whole genome shotgun (WGS) entry which is preliminary data.</text>
</comment>
<accession>A0A2U3B8T1</accession>
<dbReference type="OrthoDB" id="6196975at2"/>
<dbReference type="InterPro" id="IPR025997">
    <property type="entry name" value="SBP_2_dom"/>
</dbReference>
<name>A0A2U3B8T1_9VIBR</name>
<dbReference type="GO" id="GO:0030246">
    <property type="term" value="F:carbohydrate binding"/>
    <property type="evidence" value="ECO:0007669"/>
    <property type="project" value="UniProtKB-ARBA"/>
</dbReference>
<dbReference type="GO" id="GO:0030313">
    <property type="term" value="C:cell envelope"/>
    <property type="evidence" value="ECO:0007669"/>
    <property type="project" value="UniProtKB-SubCell"/>
</dbReference>
<sequence length="311" mass="34691">MLAFCYSMNSFFIRGMLLLGRVIALILFSTVVQAEDCFNLVVAGHEHRTFWTDIINGAKKASKELNIDIHYRGITRDSDERHQQYAINYLFHHYQCRGLIVAPAGVSINEEVKALSKKGIPTIYIDKDIGGDRLSGIESDNYNAGVMAAKELATALHGKGNNVALFRVKKGISSTDEREQGFIQEAKKLGLNIVTDEYLGVTTGDARDQALSIFRADPNIQGIFTPNDTTTIAVIKTLDQLDLSVRPIHIGFDGSYYMKRMIGSKQLYGFIKQESYEMGYNAVYLLQKAVVGEIPESHMSVPVSFISEENF</sequence>
<keyword evidence="4" id="KW-0732">Signal</keyword>